<dbReference type="Gene3D" id="2.60.120.10">
    <property type="entry name" value="Jelly Rolls"/>
    <property type="match status" value="1"/>
</dbReference>
<evidence type="ECO:0000259" key="1">
    <source>
        <dbReference type="Pfam" id="PF00027"/>
    </source>
</evidence>
<dbReference type="InterPro" id="IPR018490">
    <property type="entry name" value="cNMP-bd_dom_sf"/>
</dbReference>
<keyword evidence="3" id="KW-1185">Reference proteome</keyword>
<dbReference type="SUPFAM" id="SSF51206">
    <property type="entry name" value="cAMP-binding domain-like"/>
    <property type="match status" value="1"/>
</dbReference>
<feature type="domain" description="Cyclic nucleotide-binding" evidence="1">
    <location>
        <begin position="32"/>
        <end position="119"/>
    </location>
</feature>
<dbReference type="AlphaFoldDB" id="A0A4Q9HGU7"/>
<proteinExistence type="predicted"/>
<organism evidence="2 3">
    <name type="scientific">Pedobacter kyonggii</name>
    <dbReference type="NCBI Taxonomy" id="1926871"/>
    <lineage>
        <taxon>Bacteria</taxon>
        <taxon>Pseudomonadati</taxon>
        <taxon>Bacteroidota</taxon>
        <taxon>Sphingobacteriia</taxon>
        <taxon>Sphingobacteriales</taxon>
        <taxon>Sphingobacteriaceae</taxon>
        <taxon>Pedobacter</taxon>
    </lineage>
</organism>
<evidence type="ECO:0000313" key="2">
    <source>
        <dbReference type="EMBL" id="TBO44447.1"/>
    </source>
</evidence>
<dbReference type="Pfam" id="PF00027">
    <property type="entry name" value="cNMP_binding"/>
    <property type="match status" value="1"/>
</dbReference>
<reference evidence="2 3" key="1">
    <citation type="submission" date="2019-02" db="EMBL/GenBank/DDBJ databases">
        <title>Pedobacter kyonggii whole genome sequence analysis.</title>
        <authorList>
            <person name="Dahal R.H."/>
        </authorList>
    </citation>
    <scope>NUCLEOTIDE SEQUENCE [LARGE SCALE GENOMIC DNA]</scope>
    <source>
        <strain evidence="2 3">K-4-11-1</strain>
    </source>
</reference>
<dbReference type="CDD" id="cd00038">
    <property type="entry name" value="CAP_ED"/>
    <property type="match status" value="1"/>
</dbReference>
<protein>
    <submittedName>
        <fullName evidence="2">Crp/Fnr family transcriptional regulator</fullName>
    </submittedName>
</protein>
<dbReference type="RefSeq" id="WP_131028522.1">
    <property type="nucleotide sequence ID" value="NZ_SIXF01000002.1"/>
</dbReference>
<accession>A0A4Q9HGU7</accession>
<name>A0A4Q9HGU7_9SPHI</name>
<dbReference type="Proteomes" id="UP000291819">
    <property type="component" value="Unassembled WGS sequence"/>
</dbReference>
<dbReference type="OrthoDB" id="1092431at2"/>
<evidence type="ECO:0000313" key="3">
    <source>
        <dbReference type="Proteomes" id="UP000291819"/>
    </source>
</evidence>
<comment type="caution">
    <text evidence="2">The sequence shown here is derived from an EMBL/GenBank/DDBJ whole genome shotgun (WGS) entry which is preliminary data.</text>
</comment>
<dbReference type="InterPro" id="IPR014710">
    <property type="entry name" value="RmlC-like_jellyroll"/>
</dbReference>
<dbReference type="InterPro" id="IPR000595">
    <property type="entry name" value="cNMP-bd_dom"/>
</dbReference>
<dbReference type="EMBL" id="SIXF01000002">
    <property type="protein sequence ID" value="TBO44447.1"/>
    <property type="molecule type" value="Genomic_DNA"/>
</dbReference>
<sequence>MHESLISYINNYSGEVMSMAEEQLITRTFVPKVLRKRQYFLQQGDVCKYFCFIVRGAMRQYSVDERGVEHVIQLGIENWWMGDRESFVMLKPSSYNIDAWENCELLTITQADVVSLAQQIPAVSSMIRSMDEKNSISNQRRINSTISHSAENRYANFLREHPDLLQRFPLHVIASFLGIAKETLSRVRKNPLL</sequence>
<gene>
    <name evidence="2" type="ORF">EYS08_03840</name>
</gene>